<evidence type="ECO:0000256" key="2">
    <source>
        <dbReference type="ARBA" id="ARBA00022692"/>
    </source>
</evidence>
<keyword evidence="3 5" id="KW-1133">Transmembrane helix</keyword>
<comment type="subcellular location">
    <subcellularLocation>
        <location evidence="1">Endomembrane system</location>
        <topology evidence="1">Multi-pass membrane protein</topology>
    </subcellularLocation>
</comment>
<evidence type="ECO:0000256" key="4">
    <source>
        <dbReference type="ARBA" id="ARBA00023136"/>
    </source>
</evidence>
<evidence type="ECO:0000313" key="8">
    <source>
        <dbReference type="Proteomes" id="UP000774326"/>
    </source>
</evidence>
<dbReference type="AlphaFoldDB" id="A0A9P8TP06"/>
<evidence type="ECO:0000256" key="1">
    <source>
        <dbReference type="ARBA" id="ARBA00004127"/>
    </source>
</evidence>
<keyword evidence="2 5" id="KW-0812">Transmembrane</keyword>
<reference evidence="7" key="1">
    <citation type="journal article" date="2021" name="Open Biol.">
        <title>Shared evolutionary footprints suggest mitochondrial oxidative damage underlies multiple complex I losses in fungi.</title>
        <authorList>
            <person name="Schikora-Tamarit M.A."/>
            <person name="Marcet-Houben M."/>
            <person name="Nosek J."/>
            <person name="Gabaldon T."/>
        </authorList>
    </citation>
    <scope>NUCLEOTIDE SEQUENCE</scope>
    <source>
        <strain evidence="7">CBS2887</strain>
    </source>
</reference>
<evidence type="ECO:0000256" key="5">
    <source>
        <dbReference type="SAM" id="Phobius"/>
    </source>
</evidence>
<keyword evidence="4 5" id="KW-0472">Membrane</keyword>
<proteinExistence type="predicted"/>
<dbReference type="Pfam" id="PF02656">
    <property type="entry name" value="DUF202"/>
    <property type="match status" value="1"/>
</dbReference>
<evidence type="ECO:0000256" key="3">
    <source>
        <dbReference type="ARBA" id="ARBA00022989"/>
    </source>
</evidence>
<feature type="transmembrane region" description="Helical" evidence="5">
    <location>
        <begin position="79"/>
        <end position="101"/>
    </location>
</feature>
<sequence>MLIDWYHKLNPEEGRVSRVVTSLPRDCLQAERSILQYSKFAATLGFASLAVLLNFKFVYEDSVKGLVFKQTLTPSVFALVVSVVFFILSISSLVLGVANYYTNIRCYMEGHTRTGSRKGTNLFVFLVVLCLIGVNITLLIDSSHWAVE</sequence>
<evidence type="ECO:0000259" key="6">
    <source>
        <dbReference type="Pfam" id="PF02656"/>
    </source>
</evidence>
<dbReference type="InterPro" id="IPR003807">
    <property type="entry name" value="DUF202"/>
</dbReference>
<dbReference type="GO" id="GO:0012505">
    <property type="term" value="C:endomembrane system"/>
    <property type="evidence" value="ECO:0007669"/>
    <property type="project" value="UniProtKB-SubCell"/>
</dbReference>
<keyword evidence="8" id="KW-1185">Reference proteome</keyword>
<accession>A0A9P8TP06</accession>
<evidence type="ECO:0000313" key="7">
    <source>
        <dbReference type="EMBL" id="KAH3686643.1"/>
    </source>
</evidence>
<protein>
    <recommendedName>
        <fullName evidence="6">DUF202 domain-containing protein</fullName>
    </recommendedName>
</protein>
<comment type="caution">
    <text evidence="7">The sequence shown here is derived from an EMBL/GenBank/DDBJ whole genome shotgun (WGS) entry which is preliminary data.</text>
</comment>
<gene>
    <name evidence="7" type="ORF">WICPIJ_002393</name>
</gene>
<feature type="transmembrane region" description="Helical" evidence="5">
    <location>
        <begin position="122"/>
        <end position="140"/>
    </location>
</feature>
<feature type="transmembrane region" description="Helical" evidence="5">
    <location>
        <begin position="40"/>
        <end position="59"/>
    </location>
</feature>
<feature type="domain" description="DUF202" evidence="6">
    <location>
        <begin position="25"/>
        <end position="104"/>
    </location>
</feature>
<dbReference type="OrthoDB" id="199599at2759"/>
<dbReference type="Proteomes" id="UP000774326">
    <property type="component" value="Unassembled WGS sequence"/>
</dbReference>
<name>A0A9P8TP06_WICPI</name>
<dbReference type="EMBL" id="JAEUBG010001287">
    <property type="protein sequence ID" value="KAH3686643.1"/>
    <property type="molecule type" value="Genomic_DNA"/>
</dbReference>
<organism evidence="7 8">
    <name type="scientific">Wickerhamomyces pijperi</name>
    <name type="common">Yeast</name>
    <name type="synonym">Pichia pijperi</name>
    <dbReference type="NCBI Taxonomy" id="599730"/>
    <lineage>
        <taxon>Eukaryota</taxon>
        <taxon>Fungi</taxon>
        <taxon>Dikarya</taxon>
        <taxon>Ascomycota</taxon>
        <taxon>Saccharomycotina</taxon>
        <taxon>Saccharomycetes</taxon>
        <taxon>Phaffomycetales</taxon>
        <taxon>Wickerhamomycetaceae</taxon>
        <taxon>Wickerhamomyces</taxon>
    </lineage>
</organism>
<reference evidence="7" key="2">
    <citation type="submission" date="2021-01" db="EMBL/GenBank/DDBJ databases">
        <authorList>
            <person name="Schikora-Tamarit M.A."/>
        </authorList>
    </citation>
    <scope>NUCLEOTIDE SEQUENCE</scope>
    <source>
        <strain evidence="7">CBS2887</strain>
    </source>
</reference>